<accession>A0A6A5KHC6</accession>
<evidence type="ECO:0000256" key="7">
    <source>
        <dbReference type="ARBA" id="ARBA00023157"/>
    </source>
</evidence>
<evidence type="ECO:0000313" key="12">
    <source>
        <dbReference type="EMBL" id="KAF1835540.1"/>
    </source>
</evidence>
<keyword evidence="8" id="KW-0449">Lipoprotein</keyword>
<keyword evidence="9" id="KW-0349">Heme</keyword>
<evidence type="ECO:0000259" key="11">
    <source>
        <dbReference type="PROSITE" id="PS52012"/>
    </source>
</evidence>
<evidence type="ECO:0000256" key="1">
    <source>
        <dbReference type="ARBA" id="ARBA00004589"/>
    </source>
</evidence>
<evidence type="ECO:0000256" key="8">
    <source>
        <dbReference type="ARBA" id="ARBA00023288"/>
    </source>
</evidence>
<keyword evidence="9" id="KW-0408">Iron</keyword>
<comment type="similarity">
    <text evidence="3">Belongs to the RBT5 family.</text>
</comment>
<keyword evidence="5" id="KW-0336">GPI-anchor</keyword>
<proteinExistence type="inferred from homology"/>
<comment type="subcellular location">
    <subcellularLocation>
        <location evidence="1">Membrane</location>
        <topology evidence="1">Lipid-anchor</topology>
        <topology evidence="1">GPI-anchor</topology>
    </subcellularLocation>
    <subcellularLocation>
        <location evidence="2">Secreted</location>
    </subcellularLocation>
</comment>
<dbReference type="GO" id="GO:0005576">
    <property type="term" value="C:extracellular region"/>
    <property type="evidence" value="ECO:0007669"/>
    <property type="project" value="UniProtKB-SubCell"/>
</dbReference>
<evidence type="ECO:0000256" key="2">
    <source>
        <dbReference type="ARBA" id="ARBA00004613"/>
    </source>
</evidence>
<evidence type="ECO:0000256" key="3">
    <source>
        <dbReference type="ARBA" id="ARBA00010031"/>
    </source>
</evidence>
<evidence type="ECO:0000256" key="9">
    <source>
        <dbReference type="PROSITE-ProRule" id="PRU01356"/>
    </source>
</evidence>
<evidence type="ECO:0000256" key="6">
    <source>
        <dbReference type="ARBA" id="ARBA00022729"/>
    </source>
</evidence>
<gene>
    <name evidence="12" type="ORF">BDW02DRAFT_597168</name>
</gene>
<dbReference type="AlphaFoldDB" id="A0A6A5KHC6"/>
<comment type="caution">
    <text evidence="9">Lacks conserved residue(s) required for the propagation of feature annotation.</text>
</comment>
<reference evidence="12" key="1">
    <citation type="submission" date="2020-01" db="EMBL/GenBank/DDBJ databases">
        <authorList>
            <consortium name="DOE Joint Genome Institute"/>
            <person name="Haridas S."/>
            <person name="Albert R."/>
            <person name="Binder M."/>
            <person name="Bloem J."/>
            <person name="Labutti K."/>
            <person name="Salamov A."/>
            <person name="Andreopoulos B."/>
            <person name="Baker S.E."/>
            <person name="Barry K."/>
            <person name="Bills G."/>
            <person name="Bluhm B.H."/>
            <person name="Cannon C."/>
            <person name="Castanera R."/>
            <person name="Culley D.E."/>
            <person name="Daum C."/>
            <person name="Ezra D."/>
            <person name="Gonzalez J.B."/>
            <person name="Henrissat B."/>
            <person name="Kuo A."/>
            <person name="Liang C."/>
            <person name="Lipzen A."/>
            <person name="Lutzoni F."/>
            <person name="Magnuson J."/>
            <person name="Mondo S."/>
            <person name="Nolan M."/>
            <person name="Ohm R."/>
            <person name="Pangilinan J."/>
            <person name="Park H.-J."/>
            <person name="Ramirez L."/>
            <person name="Alfaro M."/>
            <person name="Sun H."/>
            <person name="Tritt A."/>
            <person name="Yoshinaga Y."/>
            <person name="Zwiers L.-H."/>
            <person name="Turgeon B.G."/>
            <person name="Goodwin S.B."/>
            <person name="Spatafora J.W."/>
            <person name="Crous P.W."/>
            <person name="Grigoriev I.V."/>
        </authorList>
    </citation>
    <scope>NUCLEOTIDE SEQUENCE</scope>
    <source>
        <strain evidence="12">P77</strain>
    </source>
</reference>
<evidence type="ECO:0000313" key="13">
    <source>
        <dbReference type="Proteomes" id="UP000800040"/>
    </source>
</evidence>
<keyword evidence="6 10" id="KW-0732">Signal</keyword>
<keyword evidence="5" id="KW-0472">Membrane</keyword>
<keyword evidence="4" id="KW-0964">Secreted</keyword>
<keyword evidence="7 9" id="KW-1015">Disulfide bond</keyword>
<keyword evidence="5" id="KW-0325">Glycoprotein</keyword>
<feature type="chain" id="PRO_5025528303" description="CFEM domain-containing protein" evidence="10">
    <location>
        <begin position="19"/>
        <end position="99"/>
    </location>
</feature>
<dbReference type="GO" id="GO:0046872">
    <property type="term" value="F:metal ion binding"/>
    <property type="evidence" value="ECO:0007669"/>
    <property type="project" value="UniProtKB-UniRule"/>
</dbReference>
<dbReference type="EMBL" id="ML975285">
    <property type="protein sequence ID" value="KAF1835540.1"/>
    <property type="molecule type" value="Genomic_DNA"/>
</dbReference>
<dbReference type="OrthoDB" id="3767534at2759"/>
<sequence length="99" mass="9515">MHSSILALFLAVASCVSAQAGCDPVASAIPDCGVPCIEDAAAGFGCTGSDYACRCDNSAAIENAALGCVLGECGLGTALEVRASASAVCDCVATAVPAA</sequence>
<dbReference type="GO" id="GO:0098552">
    <property type="term" value="C:side of membrane"/>
    <property type="evidence" value="ECO:0007669"/>
    <property type="project" value="UniProtKB-KW"/>
</dbReference>
<dbReference type="PROSITE" id="PS52012">
    <property type="entry name" value="CFEM"/>
    <property type="match status" value="1"/>
</dbReference>
<keyword evidence="9" id="KW-0479">Metal-binding</keyword>
<feature type="binding site" description="axial binding residue" evidence="9">
    <location>
        <position position="50"/>
    </location>
    <ligand>
        <name>heme</name>
        <dbReference type="ChEBI" id="CHEBI:30413"/>
    </ligand>
    <ligandPart>
        <name>Fe</name>
        <dbReference type="ChEBI" id="CHEBI:18248"/>
    </ligandPart>
</feature>
<keyword evidence="13" id="KW-1185">Reference proteome</keyword>
<evidence type="ECO:0000256" key="10">
    <source>
        <dbReference type="SAM" id="SignalP"/>
    </source>
</evidence>
<feature type="disulfide bond" evidence="9">
    <location>
        <begin position="46"/>
        <end position="53"/>
    </location>
</feature>
<evidence type="ECO:0000256" key="4">
    <source>
        <dbReference type="ARBA" id="ARBA00022525"/>
    </source>
</evidence>
<feature type="domain" description="CFEM" evidence="11">
    <location>
        <begin position="4"/>
        <end position="99"/>
    </location>
</feature>
<dbReference type="Proteomes" id="UP000800040">
    <property type="component" value="Unassembled WGS sequence"/>
</dbReference>
<dbReference type="Pfam" id="PF05730">
    <property type="entry name" value="CFEM"/>
    <property type="match status" value="1"/>
</dbReference>
<dbReference type="InterPro" id="IPR008427">
    <property type="entry name" value="Extracellular_membr_CFEM_dom"/>
</dbReference>
<organism evidence="12 13">
    <name type="scientific">Decorospora gaudefroyi</name>
    <dbReference type="NCBI Taxonomy" id="184978"/>
    <lineage>
        <taxon>Eukaryota</taxon>
        <taxon>Fungi</taxon>
        <taxon>Dikarya</taxon>
        <taxon>Ascomycota</taxon>
        <taxon>Pezizomycotina</taxon>
        <taxon>Dothideomycetes</taxon>
        <taxon>Pleosporomycetidae</taxon>
        <taxon>Pleosporales</taxon>
        <taxon>Pleosporineae</taxon>
        <taxon>Pleosporaceae</taxon>
        <taxon>Decorospora</taxon>
    </lineage>
</organism>
<protein>
    <recommendedName>
        <fullName evidence="11">CFEM domain-containing protein</fullName>
    </recommendedName>
</protein>
<evidence type="ECO:0000256" key="5">
    <source>
        <dbReference type="ARBA" id="ARBA00022622"/>
    </source>
</evidence>
<name>A0A6A5KHC6_9PLEO</name>
<feature type="signal peptide" evidence="10">
    <location>
        <begin position="1"/>
        <end position="18"/>
    </location>
</feature>